<evidence type="ECO:0000256" key="2">
    <source>
        <dbReference type="SAM" id="Phobius"/>
    </source>
</evidence>
<keyword evidence="4" id="KW-1185">Reference proteome</keyword>
<reference evidence="3 4" key="1">
    <citation type="submission" date="2021-06" db="EMBL/GenBank/DDBJ databases">
        <authorList>
            <person name="Sun Q."/>
            <person name="Li D."/>
        </authorList>
    </citation>
    <scope>NUCLEOTIDE SEQUENCE [LARGE SCALE GENOMIC DNA]</scope>
    <source>
        <strain evidence="3 4">MSJd-7</strain>
    </source>
</reference>
<evidence type="ECO:0000256" key="1">
    <source>
        <dbReference type="SAM" id="MobiDB-lite"/>
    </source>
</evidence>
<comment type="caution">
    <text evidence="3">The sequence shown here is derived from an EMBL/GenBank/DDBJ whole genome shotgun (WGS) entry which is preliminary data.</text>
</comment>
<evidence type="ECO:0000313" key="3">
    <source>
        <dbReference type="EMBL" id="MBU5491105.1"/>
    </source>
</evidence>
<dbReference type="Proteomes" id="UP000783588">
    <property type="component" value="Unassembled WGS sequence"/>
</dbReference>
<dbReference type="RefSeq" id="WP_216470819.1">
    <property type="nucleotide sequence ID" value="NZ_JAHLQI010000006.1"/>
</dbReference>
<feature type="transmembrane region" description="Helical" evidence="2">
    <location>
        <begin position="6"/>
        <end position="28"/>
    </location>
</feature>
<accession>A0ABS6EUF0</accession>
<dbReference type="Pfam" id="PF11167">
    <property type="entry name" value="DUF2953"/>
    <property type="match status" value="1"/>
</dbReference>
<keyword evidence="2" id="KW-0472">Membrane</keyword>
<dbReference type="InterPro" id="IPR021338">
    <property type="entry name" value="DUF2953"/>
</dbReference>
<name>A0ABS6EUF0_9FIRM</name>
<evidence type="ECO:0000313" key="4">
    <source>
        <dbReference type="Proteomes" id="UP000783588"/>
    </source>
</evidence>
<dbReference type="EMBL" id="JAHLQI010000006">
    <property type="protein sequence ID" value="MBU5491105.1"/>
    <property type="molecule type" value="Genomic_DNA"/>
</dbReference>
<organism evidence="3 4">
    <name type="scientific">Butyricicoccus intestinisimiae</name>
    <dbReference type="NCBI Taxonomy" id="2841509"/>
    <lineage>
        <taxon>Bacteria</taxon>
        <taxon>Bacillati</taxon>
        <taxon>Bacillota</taxon>
        <taxon>Clostridia</taxon>
        <taxon>Eubacteriales</taxon>
        <taxon>Butyricicoccaceae</taxon>
        <taxon>Butyricicoccus</taxon>
    </lineage>
</organism>
<feature type="compositionally biased region" description="Basic residues" evidence="1">
    <location>
        <begin position="60"/>
        <end position="76"/>
    </location>
</feature>
<keyword evidence="2" id="KW-0812">Transmembrane</keyword>
<gene>
    <name evidence="3" type="ORF">KQI75_10820</name>
</gene>
<proteinExistence type="predicted"/>
<keyword evidence="2" id="KW-1133">Transmembrane helix</keyword>
<protein>
    <submittedName>
        <fullName evidence="3">DUF2953 domain-containing protein</fullName>
    </submittedName>
</protein>
<feature type="region of interest" description="Disordered" evidence="1">
    <location>
        <begin position="60"/>
        <end position="85"/>
    </location>
</feature>
<sequence>MMVLRILGIVLCVVLLVFVVLTAFTLFAPARIEIKRDMPDGQIKVRLGFGPIKKVFRLGGKRKKTKKPTKKQKKKEKREEHKQETTAPRFDLKRLPIDRALELLVELIYDLAGAVVWEKLHVTVILHTSDAARTGRLLGACSAVVGNLYPYLARTHVLKDTKIVIDADFDAQKTVWGLDISVMTRLCWYPRILWRRRKELWALWKAIRLTKQEREAWSQKQMASQQHPA</sequence>